<dbReference type="PANTHER" id="PTHR45947:SF3">
    <property type="entry name" value="SULFOQUINOVOSYL TRANSFERASE SQD2"/>
    <property type="match status" value="1"/>
</dbReference>
<dbReference type="InterPro" id="IPR050194">
    <property type="entry name" value="Glycosyltransferase_grp1"/>
</dbReference>
<keyword evidence="2 4" id="KW-0808">Transferase</keyword>
<dbReference type="Pfam" id="PF13692">
    <property type="entry name" value="Glyco_trans_1_4"/>
    <property type="match status" value="1"/>
</dbReference>
<evidence type="ECO:0000313" key="5">
    <source>
        <dbReference type="Proteomes" id="UP000460435"/>
    </source>
</evidence>
<dbReference type="Pfam" id="PF13579">
    <property type="entry name" value="Glyco_trans_4_4"/>
    <property type="match status" value="1"/>
</dbReference>
<accession>A0A7K3M356</accession>
<keyword evidence="5" id="KW-1185">Reference proteome</keyword>
<sequence>MTVRLGVVSQVYDPETGSAAVPGAISRALAGHGHDVHVLTGFPNYPTGRIYPGYRIRPYQYEFRAGIHVHRIPLVPSHDSSAVRRAMTYLSFGASAALRWRILRSVDAWLVYSTPATVAMPALVAKTLFGRPYVLLIQDLWPDTVVNSGFMHDGRLLNAAVRGLHAFCNIAYRRASSVMVTAPSMADVISERGVPTDKLSLVPNWIDESVFRPVPRNPDLARKLGLDGFVVMYAGSLGGLQGLDTAIEAVQLLTDVADLRLVFVGTGVAEDRLRAAADGMPNVHFLGQQPVEQMADLMALSDVQLVSLQDLPMFRATLPSKVQATLAAARPIVGAVAGDAARIITESGAGVVVPPGNPHELAAALRRLYSLSQGDRESMGYAGRQFYEDTLSARVGSAALAAALERAAMNGEGA</sequence>
<dbReference type="GO" id="GO:0016758">
    <property type="term" value="F:hexosyltransferase activity"/>
    <property type="evidence" value="ECO:0007669"/>
    <property type="project" value="TreeGrafter"/>
</dbReference>
<proteinExistence type="predicted"/>
<protein>
    <submittedName>
        <fullName evidence="4">Glycosyltransferase</fullName>
    </submittedName>
</protein>
<dbReference type="AlphaFoldDB" id="A0A7K3M356"/>
<dbReference type="EMBL" id="WLZY01000003">
    <property type="protein sequence ID" value="NDL57640.1"/>
    <property type="molecule type" value="Genomic_DNA"/>
</dbReference>
<keyword evidence="1" id="KW-0328">Glycosyltransferase</keyword>
<organism evidence="4 5">
    <name type="scientific">Phytoactinopolyspora mesophila</name>
    <dbReference type="NCBI Taxonomy" id="2650750"/>
    <lineage>
        <taxon>Bacteria</taxon>
        <taxon>Bacillati</taxon>
        <taxon>Actinomycetota</taxon>
        <taxon>Actinomycetes</taxon>
        <taxon>Jiangellales</taxon>
        <taxon>Jiangellaceae</taxon>
        <taxon>Phytoactinopolyspora</taxon>
    </lineage>
</organism>
<dbReference type="PANTHER" id="PTHR45947">
    <property type="entry name" value="SULFOQUINOVOSYL TRANSFERASE SQD2"/>
    <property type="match status" value="1"/>
</dbReference>
<dbReference type="InterPro" id="IPR028098">
    <property type="entry name" value="Glyco_trans_4-like_N"/>
</dbReference>
<dbReference type="GO" id="GO:1901137">
    <property type="term" value="P:carbohydrate derivative biosynthetic process"/>
    <property type="evidence" value="ECO:0007669"/>
    <property type="project" value="UniProtKB-ARBA"/>
</dbReference>
<dbReference type="SUPFAM" id="SSF53756">
    <property type="entry name" value="UDP-Glycosyltransferase/glycogen phosphorylase"/>
    <property type="match status" value="1"/>
</dbReference>
<evidence type="ECO:0000313" key="4">
    <source>
        <dbReference type="EMBL" id="NDL57640.1"/>
    </source>
</evidence>
<reference evidence="4 5" key="1">
    <citation type="submission" date="2019-11" db="EMBL/GenBank/DDBJ databases">
        <authorList>
            <person name="Li X.-J."/>
            <person name="Feng X.-M."/>
        </authorList>
    </citation>
    <scope>NUCLEOTIDE SEQUENCE [LARGE SCALE GENOMIC DNA]</scope>
    <source>
        <strain evidence="4 5">XMNu-373</strain>
    </source>
</reference>
<dbReference type="RefSeq" id="WP_162450323.1">
    <property type="nucleotide sequence ID" value="NZ_WLZY01000003.1"/>
</dbReference>
<name>A0A7K3M356_9ACTN</name>
<dbReference type="CDD" id="cd03794">
    <property type="entry name" value="GT4_WbuB-like"/>
    <property type="match status" value="1"/>
</dbReference>
<comment type="caution">
    <text evidence="4">The sequence shown here is derived from an EMBL/GenBank/DDBJ whole genome shotgun (WGS) entry which is preliminary data.</text>
</comment>
<dbReference type="Proteomes" id="UP000460435">
    <property type="component" value="Unassembled WGS sequence"/>
</dbReference>
<evidence type="ECO:0000256" key="1">
    <source>
        <dbReference type="ARBA" id="ARBA00022676"/>
    </source>
</evidence>
<dbReference type="Gene3D" id="3.40.50.2000">
    <property type="entry name" value="Glycogen Phosphorylase B"/>
    <property type="match status" value="2"/>
</dbReference>
<evidence type="ECO:0000259" key="3">
    <source>
        <dbReference type="Pfam" id="PF13579"/>
    </source>
</evidence>
<gene>
    <name evidence="4" type="ORF">F7O44_11200</name>
</gene>
<evidence type="ECO:0000256" key="2">
    <source>
        <dbReference type="ARBA" id="ARBA00022679"/>
    </source>
</evidence>
<feature type="domain" description="Glycosyltransferase subfamily 4-like N-terminal" evidence="3">
    <location>
        <begin position="17"/>
        <end position="205"/>
    </location>
</feature>